<dbReference type="Gene3D" id="3.30.559.30">
    <property type="entry name" value="Nonribosomal peptide synthetase, condensation domain"/>
    <property type="match status" value="2"/>
</dbReference>
<dbReference type="PANTHER" id="PTHR45398">
    <property type="match status" value="1"/>
</dbReference>
<dbReference type="Proteomes" id="UP000192434">
    <property type="component" value="Unassembled WGS sequence"/>
</dbReference>
<dbReference type="SUPFAM" id="SSF52777">
    <property type="entry name" value="CoA-dependent acyltransferases"/>
    <property type="match status" value="1"/>
</dbReference>
<sequence length="341" mass="37070">LRYLNPEVDLPETDPAIGFNYLGRLGAPAAYASGDVWRFSQEGVSLSGAAGAMPIALPHTVELNAVTIDTDTGPHLNATWTWAPTALDRMAVTRINRLWFDALAGICAHVRRGGGGLTPSDILPARLGQQQIDGLQRQFPIADVLPLTPLQQGLLFHAGLANCSGDDVYAVQFDIALSGPLDPAKLGDAVQAVVARHPHLAARFCDQFEQPLQIIPADPAAPWRYVELTDDGPGFGVDEQIEQICVAERAAVCDLAEQPAFRAVLIRVGEDRYRFVLTNHHIVLDGWSMPILMQEIFAGYHGMRLPAAASYRSFVTWLAERDHSTAHAAWREALAGFDTPV</sequence>
<dbReference type="EMBL" id="MVII01000086">
    <property type="protein sequence ID" value="ORB46743.1"/>
    <property type="molecule type" value="Genomic_DNA"/>
</dbReference>
<feature type="non-terminal residue" evidence="2">
    <location>
        <position position="1"/>
    </location>
</feature>
<dbReference type="GO" id="GO:0003824">
    <property type="term" value="F:catalytic activity"/>
    <property type="evidence" value="ECO:0007669"/>
    <property type="project" value="InterPro"/>
</dbReference>
<dbReference type="NCBIfam" id="TIGR01720">
    <property type="entry name" value="NRPS-para261"/>
    <property type="match status" value="1"/>
</dbReference>
<feature type="non-terminal residue" evidence="2">
    <location>
        <position position="341"/>
    </location>
</feature>
<dbReference type="Gene3D" id="3.30.559.10">
    <property type="entry name" value="Chloramphenicol acetyltransferase-like domain"/>
    <property type="match status" value="1"/>
</dbReference>
<dbReference type="RefSeq" id="WP_234809296.1">
    <property type="nucleotide sequence ID" value="NZ_MVII01000086.1"/>
</dbReference>
<gene>
    <name evidence="2" type="ORF">BST43_26560</name>
</gene>
<dbReference type="Pfam" id="PF00668">
    <property type="entry name" value="Condensation"/>
    <property type="match status" value="1"/>
</dbReference>
<name>A0A1X0IHN7_9MYCO</name>
<reference evidence="2 3" key="1">
    <citation type="submission" date="2016-12" db="EMBL/GenBank/DDBJ databases">
        <title>The new phylogeny of genus Mycobacterium.</title>
        <authorList>
            <person name="Tortoli E."/>
            <person name="Trovato A."/>
            <person name="Cirillo D.M."/>
        </authorList>
    </citation>
    <scope>NUCLEOTIDE SEQUENCE [LARGE SCALE GENOMIC DNA]</scope>
    <source>
        <strain evidence="2 3">CCUG 66554</strain>
    </source>
</reference>
<accession>A0A1X0IHN7</accession>
<dbReference type="InterPro" id="IPR010060">
    <property type="entry name" value="NRPS_synth"/>
</dbReference>
<evidence type="ECO:0000313" key="2">
    <source>
        <dbReference type="EMBL" id="ORB46743.1"/>
    </source>
</evidence>
<dbReference type="InterPro" id="IPR023213">
    <property type="entry name" value="CAT-like_dom_sf"/>
</dbReference>
<dbReference type="InterPro" id="IPR001242">
    <property type="entry name" value="Condensation_dom"/>
</dbReference>
<evidence type="ECO:0000259" key="1">
    <source>
        <dbReference type="Pfam" id="PF00668"/>
    </source>
</evidence>
<evidence type="ECO:0000313" key="3">
    <source>
        <dbReference type="Proteomes" id="UP000192434"/>
    </source>
</evidence>
<comment type="caution">
    <text evidence="2">The sequence shown here is derived from an EMBL/GenBank/DDBJ whole genome shotgun (WGS) entry which is preliminary data.</text>
</comment>
<organism evidence="2 3">
    <name type="scientific">Mycobacteroides saopaulense</name>
    <dbReference type="NCBI Taxonomy" id="1578165"/>
    <lineage>
        <taxon>Bacteria</taxon>
        <taxon>Bacillati</taxon>
        <taxon>Actinomycetota</taxon>
        <taxon>Actinomycetes</taxon>
        <taxon>Mycobacteriales</taxon>
        <taxon>Mycobacteriaceae</taxon>
        <taxon>Mycobacteroides</taxon>
    </lineage>
</organism>
<dbReference type="GO" id="GO:0008610">
    <property type="term" value="P:lipid biosynthetic process"/>
    <property type="evidence" value="ECO:0007669"/>
    <property type="project" value="UniProtKB-ARBA"/>
</dbReference>
<dbReference type="AlphaFoldDB" id="A0A1X0IHN7"/>
<proteinExistence type="predicted"/>
<protein>
    <submittedName>
        <fullName evidence="2">Non-ribosomal peptide synthetase</fullName>
    </submittedName>
</protein>
<dbReference type="PANTHER" id="PTHR45398:SF1">
    <property type="entry name" value="ENZYME, PUTATIVE (JCVI)-RELATED"/>
    <property type="match status" value="1"/>
</dbReference>
<feature type="domain" description="Condensation" evidence="1">
    <location>
        <begin position="142"/>
        <end position="336"/>
    </location>
</feature>